<protein>
    <submittedName>
        <fullName evidence="1">Uncharacterized protein</fullName>
    </submittedName>
</protein>
<name>A0A836ZQF4_XANVA</name>
<sequence length="100" mass="10664">MQLQHDAAGKLKDRLGTLRKEVYLKLYSDIKALQGHLGMLSAKDPTSPEFGIPVQVVIAQLARVQLVGGSEVMKHAGEPSASFTGVTVFAHGGCKAHVRA</sequence>
<proteinExistence type="predicted"/>
<comment type="caution">
    <text evidence="1">The sequence shown here is derived from an EMBL/GenBank/DDBJ whole genome shotgun (WGS) entry which is preliminary data.</text>
</comment>
<evidence type="ECO:0000313" key="1">
    <source>
        <dbReference type="EMBL" id="KEZ99280.1"/>
    </source>
</evidence>
<dbReference type="AlphaFoldDB" id="A0A836ZQF4"/>
<dbReference type="EMBL" id="AKBN01001993">
    <property type="protein sequence ID" value="KEZ99280.1"/>
    <property type="molecule type" value="Genomic_DNA"/>
</dbReference>
<organism evidence="1">
    <name type="scientific">Xanthomonas vasicola pv. vasculorum NCPPB 890</name>
    <dbReference type="NCBI Taxonomy" id="1184265"/>
    <lineage>
        <taxon>Bacteria</taxon>
        <taxon>Pseudomonadati</taxon>
        <taxon>Pseudomonadota</taxon>
        <taxon>Gammaproteobacteria</taxon>
        <taxon>Lysobacterales</taxon>
        <taxon>Lysobacteraceae</taxon>
        <taxon>Xanthomonas</taxon>
    </lineage>
</organism>
<gene>
    <name evidence="1" type="ORF">A11K_0127390</name>
</gene>
<accession>A0A836ZQF4</accession>
<reference evidence="1" key="1">
    <citation type="submission" date="2012-05" db="EMBL/GenBank/DDBJ databases">
        <authorList>
            <person name="Studholme D.J."/>
            <person name="Wasukira A."/>
            <person name="Grant M."/>
        </authorList>
    </citation>
    <scope>NUCLEOTIDE SEQUENCE [LARGE SCALE GENOMIC DNA]</scope>
    <source>
        <strain evidence="1">NCPPB 890</strain>
    </source>
</reference>